<dbReference type="Pfam" id="PF05183">
    <property type="entry name" value="RdRP"/>
    <property type="match status" value="1"/>
</dbReference>
<evidence type="ECO:0000313" key="5">
    <source>
        <dbReference type="Proteomes" id="UP000807342"/>
    </source>
</evidence>
<dbReference type="InterPro" id="IPR057596">
    <property type="entry name" value="RDRP_core"/>
</dbReference>
<evidence type="ECO:0000256" key="2">
    <source>
        <dbReference type="SAM" id="MobiDB-lite"/>
    </source>
</evidence>
<evidence type="ECO:0000313" key="4">
    <source>
        <dbReference type="EMBL" id="KAF9450089.1"/>
    </source>
</evidence>
<keyword evidence="1" id="KW-0548">Nucleotidyltransferase</keyword>
<dbReference type="OrthoDB" id="6513042at2759"/>
<keyword evidence="5" id="KW-1185">Reference proteome</keyword>
<dbReference type="EMBL" id="MU151112">
    <property type="protein sequence ID" value="KAF9450089.1"/>
    <property type="molecule type" value="Genomic_DNA"/>
</dbReference>
<name>A0A9P5XGU1_9AGAR</name>
<proteinExistence type="inferred from homology"/>
<comment type="caution">
    <text evidence="4">The sequence shown here is derived from an EMBL/GenBank/DDBJ whole genome shotgun (WGS) entry which is preliminary data.</text>
</comment>
<keyword evidence="1" id="KW-0808">Transferase</keyword>
<comment type="similarity">
    <text evidence="1">Belongs to the RdRP family.</text>
</comment>
<evidence type="ECO:0000259" key="3">
    <source>
        <dbReference type="Pfam" id="PF05183"/>
    </source>
</evidence>
<keyword evidence="1" id="KW-0696">RNA-directed RNA polymerase</keyword>
<accession>A0A9P5XGU1</accession>
<gene>
    <name evidence="4" type="ORF">P691DRAFT_666086</name>
</gene>
<dbReference type="PANTHER" id="PTHR23079">
    <property type="entry name" value="RNA-DEPENDENT RNA POLYMERASE"/>
    <property type="match status" value="1"/>
</dbReference>
<feature type="region of interest" description="Disordered" evidence="2">
    <location>
        <begin position="1003"/>
        <end position="1023"/>
    </location>
</feature>
<organism evidence="4 5">
    <name type="scientific">Macrolepiota fuliginosa MF-IS2</name>
    <dbReference type="NCBI Taxonomy" id="1400762"/>
    <lineage>
        <taxon>Eukaryota</taxon>
        <taxon>Fungi</taxon>
        <taxon>Dikarya</taxon>
        <taxon>Basidiomycota</taxon>
        <taxon>Agaricomycotina</taxon>
        <taxon>Agaricomycetes</taxon>
        <taxon>Agaricomycetidae</taxon>
        <taxon>Agaricales</taxon>
        <taxon>Agaricineae</taxon>
        <taxon>Agaricaceae</taxon>
        <taxon>Macrolepiota</taxon>
    </lineage>
</organism>
<dbReference type="GO" id="GO:0003723">
    <property type="term" value="F:RNA binding"/>
    <property type="evidence" value="ECO:0007669"/>
    <property type="project" value="UniProtKB-KW"/>
</dbReference>
<dbReference type="GO" id="GO:0031380">
    <property type="term" value="C:nuclear RNA-directed RNA polymerase complex"/>
    <property type="evidence" value="ECO:0007669"/>
    <property type="project" value="TreeGrafter"/>
</dbReference>
<dbReference type="PANTHER" id="PTHR23079:SF55">
    <property type="entry name" value="RNA-DIRECTED RNA POLYMERASE"/>
    <property type="match status" value="1"/>
</dbReference>
<dbReference type="GO" id="GO:0003968">
    <property type="term" value="F:RNA-directed RNA polymerase activity"/>
    <property type="evidence" value="ECO:0007669"/>
    <property type="project" value="UniProtKB-KW"/>
</dbReference>
<dbReference type="EC" id="2.7.7.48" evidence="1"/>
<comment type="catalytic activity">
    <reaction evidence="1">
        <text>RNA(n) + a ribonucleoside 5'-triphosphate = RNA(n+1) + diphosphate</text>
        <dbReference type="Rhea" id="RHEA:21248"/>
        <dbReference type="Rhea" id="RHEA-COMP:14527"/>
        <dbReference type="Rhea" id="RHEA-COMP:17342"/>
        <dbReference type="ChEBI" id="CHEBI:33019"/>
        <dbReference type="ChEBI" id="CHEBI:61557"/>
        <dbReference type="ChEBI" id="CHEBI:140395"/>
        <dbReference type="EC" id="2.7.7.48"/>
    </reaction>
</comment>
<protein>
    <recommendedName>
        <fullName evidence="1">RNA-dependent RNA polymerase</fullName>
        <ecNumber evidence="1">2.7.7.48</ecNumber>
    </recommendedName>
</protein>
<keyword evidence="1" id="KW-0694">RNA-binding</keyword>
<dbReference type="Proteomes" id="UP000807342">
    <property type="component" value="Unassembled WGS sequence"/>
</dbReference>
<dbReference type="GO" id="GO:0030422">
    <property type="term" value="P:siRNA processing"/>
    <property type="evidence" value="ECO:0007669"/>
    <property type="project" value="TreeGrafter"/>
</dbReference>
<dbReference type="InterPro" id="IPR007855">
    <property type="entry name" value="RDRP"/>
</dbReference>
<feature type="domain" description="RDRP core" evidence="3">
    <location>
        <begin position="407"/>
        <end position="997"/>
    </location>
</feature>
<sequence>MEIFMRNIPLSYDKHQVKMVLAGHLHSAHLFGAQVNFDVYLHPPRVGIPTRTGAFTLTDPRVGGKFLSLYGSRLSPMHVTLGTDRLEFSESNRAPRQEVLELLTHSPWVDPVKEREQEQREEGLSQMFVSLQSIQFGWMCRDDVFSIESEARQPALFRFDPRRRELNVSVKQAYNDTSEYVIAIRQSSIMNISSHQSLDGAQRAVIFLQLEIPPWFFQRPIPVPGAKKQEPYQRLTTFPVVNNPGAIPYTSLAIRLILRSPAGTEAFAHICEAANLRNLLKSYPIRVARRDLFSSSRLQMMDIAIRQFEWSVAFQLEALVRNLYVDATEVLSLIPKVQTMVASRGRAYVAKLLKQFAPRAKDFLYTDSTTTILPCFDSFAEEFSKQGNIEPDIPEDPNFYSSLHVMVTPTSMFLTGPFVDKSNRVIRRYDRANQDSFLRVEFREDNNLQFRFDRDVDSLEFIKRRIGPIMHEGLLIAGRKFRFLAYSQSALKEHSVWFVKVFNDSKHGIVTAAKIISSLGNFRGLSYDTTLEFCPARLGARVSQAFSATDAAVVEVDEILIDEDIETGDGKYVFTDGSGGMSEELAREIWRLIGRKRDLDEYPHAYQIRFQGSKGMLSVDYTLNGSNALSLRPSMIKFDAPGSTEIEISRAIDQPTTYYLNRPLIMILEGLGVPYEVFKGFQDQAVRETKAATRSLSAAAHLLQTHGLGLSFKLPSVMVSLGKLDLEVLAQDPFFDQLLRLGIYHVLRDLKHRARIPIPNAWTLVGVADTHGYLRKQEVFVCVRHREKGTFYLDGPVLISRSPTIHPGDVQLAMAIGKPERGSPFVKEALPNTVVFSVQGERPLPTCLGGGDLDGDLYNIIPLKDHPYFAPKHTFPPADYLPAQKEFTEWPCTMKDVADFVMKYIVSDVLGVVATNWLIIADQQGNITNKDCILLAKLHSDAVDYQKTGRQVPLEDIPKARFPRPDWNAPETIEGMAHQDTKYYKSETALGKLTRAIDLKAHEPSLPPRVRPRPRRGAARTAAGRVESLADDFSGLGLGNSATSVIFENVELLVVAFINPHVRIGPRVSDLIATAFGSFAEELRSITSRYSLSHRFYKPLTEEELIVGTIVQKTSQPGLRKEKIAKLKDATDYAFKRVKEALEGERPAKEYLQYAWNAWKFSITEMRKETFGAKAFWWITLGAVFDALKLVEEATEVRSTRGSRA</sequence>
<dbReference type="AlphaFoldDB" id="A0A9P5XGU1"/>
<reference evidence="4" key="1">
    <citation type="submission" date="2020-11" db="EMBL/GenBank/DDBJ databases">
        <authorList>
            <consortium name="DOE Joint Genome Institute"/>
            <person name="Ahrendt S."/>
            <person name="Riley R."/>
            <person name="Andreopoulos W."/>
            <person name="Labutti K."/>
            <person name="Pangilinan J."/>
            <person name="Ruiz-Duenas F.J."/>
            <person name="Barrasa J.M."/>
            <person name="Sanchez-Garcia M."/>
            <person name="Camarero S."/>
            <person name="Miyauchi S."/>
            <person name="Serrano A."/>
            <person name="Linde D."/>
            <person name="Babiker R."/>
            <person name="Drula E."/>
            <person name="Ayuso-Fernandez I."/>
            <person name="Pacheco R."/>
            <person name="Padilla G."/>
            <person name="Ferreira P."/>
            <person name="Barriuso J."/>
            <person name="Kellner H."/>
            <person name="Castanera R."/>
            <person name="Alfaro M."/>
            <person name="Ramirez L."/>
            <person name="Pisabarro A.G."/>
            <person name="Kuo A."/>
            <person name="Tritt A."/>
            <person name="Lipzen A."/>
            <person name="He G."/>
            <person name="Yan M."/>
            <person name="Ng V."/>
            <person name="Cullen D."/>
            <person name="Martin F."/>
            <person name="Rosso M.-N."/>
            <person name="Henrissat B."/>
            <person name="Hibbett D."/>
            <person name="Martinez A.T."/>
            <person name="Grigoriev I.V."/>
        </authorList>
    </citation>
    <scope>NUCLEOTIDE SEQUENCE</scope>
    <source>
        <strain evidence="4">MF-IS2</strain>
    </source>
</reference>
<evidence type="ECO:0000256" key="1">
    <source>
        <dbReference type="RuleBase" id="RU363098"/>
    </source>
</evidence>